<dbReference type="GO" id="GO:0031123">
    <property type="term" value="P:RNA 3'-end processing"/>
    <property type="evidence" value="ECO:0007669"/>
    <property type="project" value="TreeGrafter"/>
</dbReference>
<dbReference type="GO" id="GO:0005730">
    <property type="term" value="C:nucleolus"/>
    <property type="evidence" value="ECO:0007669"/>
    <property type="project" value="TreeGrafter"/>
</dbReference>
<organism evidence="3 4">
    <name type="scientific">Laccaria amethystina LaAM-08-1</name>
    <dbReference type="NCBI Taxonomy" id="1095629"/>
    <lineage>
        <taxon>Eukaryota</taxon>
        <taxon>Fungi</taxon>
        <taxon>Dikarya</taxon>
        <taxon>Basidiomycota</taxon>
        <taxon>Agaricomycotina</taxon>
        <taxon>Agaricomycetes</taxon>
        <taxon>Agaricomycetidae</taxon>
        <taxon>Agaricales</taxon>
        <taxon>Agaricineae</taxon>
        <taxon>Hydnangiaceae</taxon>
        <taxon>Laccaria</taxon>
    </lineage>
</organism>
<evidence type="ECO:0000259" key="2">
    <source>
        <dbReference type="Pfam" id="PF22600"/>
    </source>
</evidence>
<proteinExistence type="predicted"/>
<dbReference type="InterPro" id="IPR043519">
    <property type="entry name" value="NT_sf"/>
</dbReference>
<dbReference type="PANTHER" id="PTHR23092:SF15">
    <property type="entry name" value="INACTIVE NON-CANONICAL POLY(A) RNA POLYMERASE PROTEIN TRF4-2-RELATED"/>
    <property type="match status" value="1"/>
</dbReference>
<dbReference type="InterPro" id="IPR045862">
    <property type="entry name" value="Trf4-like"/>
</dbReference>
<dbReference type="OrthoDB" id="273917at2759"/>
<accession>A0A0C9XBG6</accession>
<dbReference type="Gene3D" id="3.30.460.10">
    <property type="entry name" value="Beta Polymerase, domain 2"/>
    <property type="match status" value="1"/>
</dbReference>
<keyword evidence="4" id="KW-1185">Reference proteome</keyword>
<dbReference type="AlphaFoldDB" id="A0A0C9XBG6"/>
<dbReference type="Proteomes" id="UP000054477">
    <property type="component" value="Unassembled WGS sequence"/>
</dbReference>
<dbReference type="SUPFAM" id="SSF81631">
    <property type="entry name" value="PAP/OAS1 substrate-binding domain"/>
    <property type="match status" value="1"/>
</dbReference>
<feature type="compositionally biased region" description="Basic residues" evidence="1">
    <location>
        <begin position="380"/>
        <end position="395"/>
    </location>
</feature>
<reference evidence="3 4" key="1">
    <citation type="submission" date="2014-04" db="EMBL/GenBank/DDBJ databases">
        <authorList>
            <consortium name="DOE Joint Genome Institute"/>
            <person name="Kuo A."/>
            <person name="Kohler A."/>
            <person name="Nagy L.G."/>
            <person name="Floudas D."/>
            <person name="Copeland A."/>
            <person name="Barry K.W."/>
            <person name="Cichocki N."/>
            <person name="Veneault-Fourrey C."/>
            <person name="LaButti K."/>
            <person name="Lindquist E.A."/>
            <person name="Lipzen A."/>
            <person name="Lundell T."/>
            <person name="Morin E."/>
            <person name="Murat C."/>
            <person name="Sun H."/>
            <person name="Tunlid A."/>
            <person name="Henrissat B."/>
            <person name="Grigoriev I.V."/>
            <person name="Hibbett D.S."/>
            <person name="Martin F."/>
            <person name="Nordberg H.P."/>
            <person name="Cantor M.N."/>
            <person name="Hua S.X."/>
        </authorList>
    </citation>
    <scope>NUCLEOTIDE SEQUENCE [LARGE SCALE GENOMIC DNA]</scope>
    <source>
        <strain evidence="3 4">LaAM-08-1</strain>
    </source>
</reference>
<sequence length="395" mass="43887">MRPTPEEHTARIQLFSCVERLVKVRFPRADVEPYGSATTGLASLNSDLDICVSPNQDVNVKSALFQLASRLKTTGLANNEDVFVNHFAPIPIMILTTRPDYGSVAIDIGINNIDGLQTGNLVKSYLEQMPALRPLILVFKRFLEQRELNNASKSGLGSYAATLMCINFLQTNPLQRPREALDDPFKMRSLGTILFDFLYYYGSLYPHDDNMYMSISEGKVLKSDSAETKKLGLDIRCPISGGNVAKSLGPRFLKDMIRSFKLCYTAILQSGAADRNILGPIVSVDQNMIEKRTCIHDFVRSGNLDELCDVIAQTTSRWQNYRSQSSSGGPASFVMPGLLPFPRSVEKSDEQQRWSLESSSSSGHGDGSVLDGDGENAAAKRPRKRKRRRHVKPTD</sequence>
<dbReference type="InterPro" id="IPR054708">
    <property type="entry name" value="MTPAP-like_central"/>
</dbReference>
<dbReference type="GO" id="GO:0010605">
    <property type="term" value="P:negative regulation of macromolecule metabolic process"/>
    <property type="evidence" value="ECO:0007669"/>
    <property type="project" value="UniProtKB-ARBA"/>
</dbReference>
<dbReference type="GO" id="GO:1990817">
    <property type="term" value="F:poly(A) RNA polymerase activity"/>
    <property type="evidence" value="ECO:0007669"/>
    <property type="project" value="InterPro"/>
</dbReference>
<reference evidence="4" key="2">
    <citation type="submission" date="2015-01" db="EMBL/GenBank/DDBJ databases">
        <title>Evolutionary Origins and Diversification of the Mycorrhizal Mutualists.</title>
        <authorList>
            <consortium name="DOE Joint Genome Institute"/>
            <consortium name="Mycorrhizal Genomics Consortium"/>
            <person name="Kohler A."/>
            <person name="Kuo A."/>
            <person name="Nagy L.G."/>
            <person name="Floudas D."/>
            <person name="Copeland A."/>
            <person name="Barry K.W."/>
            <person name="Cichocki N."/>
            <person name="Veneault-Fourrey C."/>
            <person name="LaButti K."/>
            <person name="Lindquist E.A."/>
            <person name="Lipzen A."/>
            <person name="Lundell T."/>
            <person name="Morin E."/>
            <person name="Murat C."/>
            <person name="Riley R."/>
            <person name="Ohm R."/>
            <person name="Sun H."/>
            <person name="Tunlid A."/>
            <person name="Henrissat B."/>
            <person name="Grigoriev I.V."/>
            <person name="Hibbett D.S."/>
            <person name="Martin F."/>
        </authorList>
    </citation>
    <scope>NUCLEOTIDE SEQUENCE [LARGE SCALE GENOMIC DNA]</scope>
    <source>
        <strain evidence="4">LaAM-08-1</strain>
    </source>
</reference>
<dbReference type="GO" id="GO:0003729">
    <property type="term" value="F:mRNA binding"/>
    <property type="evidence" value="ECO:0007669"/>
    <property type="project" value="TreeGrafter"/>
</dbReference>
<dbReference type="Pfam" id="PF22600">
    <property type="entry name" value="MTPAP-like_central"/>
    <property type="match status" value="1"/>
</dbReference>
<evidence type="ECO:0000313" key="4">
    <source>
        <dbReference type="Proteomes" id="UP000054477"/>
    </source>
</evidence>
<dbReference type="STRING" id="1095629.A0A0C9XBG6"/>
<name>A0A0C9XBG6_9AGAR</name>
<dbReference type="EMBL" id="KN838595">
    <property type="protein sequence ID" value="KIK02251.1"/>
    <property type="molecule type" value="Genomic_DNA"/>
</dbReference>
<feature type="compositionally biased region" description="Low complexity" evidence="1">
    <location>
        <begin position="355"/>
        <end position="371"/>
    </location>
</feature>
<dbReference type="CDD" id="cd05402">
    <property type="entry name" value="NT_PAP_TUTase"/>
    <property type="match status" value="1"/>
</dbReference>
<feature type="region of interest" description="Disordered" evidence="1">
    <location>
        <begin position="342"/>
        <end position="395"/>
    </location>
</feature>
<feature type="domain" description="Poly(A) RNA polymerase mitochondrial-like central palm" evidence="2">
    <location>
        <begin position="2"/>
        <end position="126"/>
    </location>
</feature>
<dbReference type="GO" id="GO:0031499">
    <property type="term" value="C:TRAMP complex"/>
    <property type="evidence" value="ECO:0007669"/>
    <property type="project" value="TreeGrafter"/>
</dbReference>
<dbReference type="PANTHER" id="PTHR23092">
    <property type="entry name" value="POLY(A) RNA POLYMERASE"/>
    <property type="match status" value="1"/>
</dbReference>
<dbReference type="SUPFAM" id="SSF81301">
    <property type="entry name" value="Nucleotidyltransferase"/>
    <property type="match status" value="1"/>
</dbReference>
<evidence type="ECO:0000256" key="1">
    <source>
        <dbReference type="SAM" id="MobiDB-lite"/>
    </source>
</evidence>
<dbReference type="HOGENOM" id="CLU_043842_0_0_1"/>
<protein>
    <recommendedName>
        <fullName evidence="2">Poly(A) RNA polymerase mitochondrial-like central palm domain-containing protein</fullName>
    </recommendedName>
</protein>
<gene>
    <name evidence="3" type="ORF">K443DRAFT_677768</name>
</gene>
<evidence type="ECO:0000313" key="3">
    <source>
        <dbReference type="EMBL" id="KIK02251.1"/>
    </source>
</evidence>
<dbReference type="Gene3D" id="1.10.1410.10">
    <property type="match status" value="1"/>
</dbReference>
<dbReference type="GO" id="GO:0043634">
    <property type="term" value="P:polyadenylation-dependent ncRNA catabolic process"/>
    <property type="evidence" value="ECO:0007669"/>
    <property type="project" value="TreeGrafter"/>
</dbReference>